<sequence length="371" mass="40493">MRKLIGSLLTAFFLLAPLSPVQADSTVVRIVSPAHQTFTGEFRNDDLAQELTPSGRLGQLVYVSASRSKIWVIDPALIDEVVAMTGQYKLATDAEPLGSKIAVDWLTQLQKVSRANEVVALAYGNPDVALATSLAPSELKMYYTFGKSQLQVALGRIVRSEPDGGWSTGKSKLTPVLKKNYSDSRKALTRLSRAVEDPELMLMRAQLSRLLSPSLDKDSRDYFSYSAKVAVDAQVRKLRINPGKYQVTTESAKLPVTVINEFAVDVMVNIEMTPMNTRVVVENFAGVVVPANSKKQLELTLGVIAPGETTIFAQITDATSVDVVPASILQINSTVIDKRVTWFTTGAAILLLLAAVAQSVRRVRKGRKDEI</sequence>
<keyword evidence="2" id="KW-0732">Signal</keyword>
<dbReference type="InterPro" id="IPR046112">
    <property type="entry name" value="DUF6049"/>
</dbReference>
<keyword evidence="4" id="KW-1185">Reference proteome</keyword>
<gene>
    <name evidence="3" type="ORF">A7sIIA15_06935</name>
</gene>
<name>A0A249KUX3_9ACTN</name>
<keyword evidence="1" id="KW-0812">Transmembrane</keyword>
<evidence type="ECO:0000313" key="4">
    <source>
        <dbReference type="Proteomes" id="UP000217186"/>
    </source>
</evidence>
<keyword evidence="1" id="KW-1133">Transmembrane helix</keyword>
<dbReference type="AlphaFoldDB" id="A0A249KUX3"/>
<dbReference type="EMBL" id="CP016776">
    <property type="protein sequence ID" value="ASY20557.1"/>
    <property type="molecule type" value="Genomic_DNA"/>
</dbReference>
<evidence type="ECO:0000256" key="2">
    <source>
        <dbReference type="SAM" id="SignalP"/>
    </source>
</evidence>
<dbReference type="Proteomes" id="UP000217186">
    <property type="component" value="Chromosome"/>
</dbReference>
<reference evidence="3 4" key="1">
    <citation type="submission" date="2016-07" db="EMBL/GenBank/DDBJ databases">
        <title>High microdiversification within the ubiquitous acI lineage of Actinobacteria.</title>
        <authorList>
            <person name="Neuenschwander S.M."/>
            <person name="Salcher M."/>
            <person name="Ghai R."/>
            <person name="Pernthaler J."/>
        </authorList>
    </citation>
    <scope>NUCLEOTIDE SEQUENCE [LARGE SCALE GENOMIC DNA]</scope>
    <source>
        <strain evidence="3">MMS-IIA-15</strain>
    </source>
</reference>
<proteinExistence type="predicted"/>
<feature type="signal peptide" evidence="2">
    <location>
        <begin position="1"/>
        <end position="23"/>
    </location>
</feature>
<dbReference type="OrthoDB" id="5185072at2"/>
<accession>A0A249KUX3</accession>
<feature type="transmembrane region" description="Helical" evidence="1">
    <location>
        <begin position="340"/>
        <end position="360"/>
    </location>
</feature>
<dbReference type="RefSeq" id="WP_095686400.1">
    <property type="nucleotide sequence ID" value="NZ_CP016776.1"/>
</dbReference>
<evidence type="ECO:0000313" key="3">
    <source>
        <dbReference type="EMBL" id="ASY20557.1"/>
    </source>
</evidence>
<dbReference type="Pfam" id="PF19516">
    <property type="entry name" value="DUF6049"/>
    <property type="match status" value="1"/>
</dbReference>
<protein>
    <submittedName>
        <fullName evidence="3">Uncharacterized protein</fullName>
    </submittedName>
</protein>
<dbReference type="KEGG" id="pvn:A7sIIA15_06935"/>
<evidence type="ECO:0000256" key="1">
    <source>
        <dbReference type="SAM" id="Phobius"/>
    </source>
</evidence>
<organism evidence="3 4">
    <name type="scientific">Candidatus Planktophila vernalis</name>
    <dbReference type="NCBI Taxonomy" id="1884907"/>
    <lineage>
        <taxon>Bacteria</taxon>
        <taxon>Bacillati</taxon>
        <taxon>Actinomycetota</taxon>
        <taxon>Actinomycetes</taxon>
        <taxon>Candidatus Nanopelagicales</taxon>
        <taxon>Candidatus Nanopelagicaceae</taxon>
        <taxon>Candidatus Planktophila</taxon>
    </lineage>
</organism>
<keyword evidence="1" id="KW-0472">Membrane</keyword>
<feature type="chain" id="PRO_5013145919" evidence="2">
    <location>
        <begin position="24"/>
        <end position="371"/>
    </location>
</feature>